<dbReference type="EMBL" id="BGZO01000008">
    <property type="protein sequence ID" value="GBR75843.1"/>
    <property type="molecule type" value="Genomic_DNA"/>
</dbReference>
<feature type="domain" description="Peptidase M15A C-terminal" evidence="1">
    <location>
        <begin position="7"/>
        <end position="112"/>
    </location>
</feature>
<gene>
    <name evidence="2" type="ORF">NO2_0475</name>
</gene>
<sequence>MGSLSEHFDNAMFACKCGKCRQELKVSLTLVGILEDVVAKFNQPLIIRRGFVCDQIELEEPGPKRNYHGIGKAVDFAPQDAQLLPEIFRYLETFPEISGLGYDPDSGYIHVDLREKEPVKWIYQRNLEKELTAELRAHYGLGADVAADRCRKSVSLEMPLEVKLEG</sequence>
<evidence type="ECO:0000259" key="1">
    <source>
        <dbReference type="Pfam" id="PF08291"/>
    </source>
</evidence>
<dbReference type="Pfam" id="PF08291">
    <property type="entry name" value="Peptidase_M15_3"/>
    <property type="match status" value="1"/>
</dbReference>
<keyword evidence="3" id="KW-1185">Reference proteome</keyword>
<organism evidence="2 3">
    <name type="scientific">Candidatus Termititenax persephonae</name>
    <dbReference type="NCBI Taxonomy" id="2218525"/>
    <lineage>
        <taxon>Bacteria</taxon>
        <taxon>Bacillati</taxon>
        <taxon>Candidatus Margulisiibacteriota</taxon>
        <taxon>Candidatus Termititenacia</taxon>
        <taxon>Candidatus Termititenacales</taxon>
        <taxon>Candidatus Termititenacaceae</taxon>
        <taxon>Candidatus Termititenax</taxon>
    </lineage>
</organism>
<accession>A0A388TGF1</accession>
<proteinExistence type="predicted"/>
<protein>
    <submittedName>
        <fullName evidence="2">Peptidase M15</fullName>
    </submittedName>
</protein>
<evidence type="ECO:0000313" key="2">
    <source>
        <dbReference type="EMBL" id="GBR75843.1"/>
    </source>
</evidence>
<dbReference type="Proteomes" id="UP000275925">
    <property type="component" value="Unassembled WGS sequence"/>
</dbReference>
<dbReference type="SUPFAM" id="SSF55166">
    <property type="entry name" value="Hedgehog/DD-peptidase"/>
    <property type="match status" value="1"/>
</dbReference>
<dbReference type="InterPro" id="IPR013230">
    <property type="entry name" value="Peptidase_M15A_C"/>
</dbReference>
<reference evidence="2 3" key="1">
    <citation type="journal article" date="2019" name="ISME J.">
        <title>Genome analyses of uncultured TG2/ZB3 bacteria in 'Margulisbacteria' specifically attached to ectosymbiotic spirochetes of protists in the termite gut.</title>
        <authorList>
            <person name="Utami Y.D."/>
            <person name="Kuwahara H."/>
            <person name="Igai K."/>
            <person name="Murakami T."/>
            <person name="Sugaya K."/>
            <person name="Morikawa T."/>
            <person name="Nagura Y."/>
            <person name="Yuki M."/>
            <person name="Deevong P."/>
            <person name="Inoue T."/>
            <person name="Kihara K."/>
            <person name="Lo N."/>
            <person name="Yamada A."/>
            <person name="Ohkuma M."/>
            <person name="Hongoh Y."/>
        </authorList>
    </citation>
    <scope>NUCLEOTIDE SEQUENCE [LARGE SCALE GENOMIC DNA]</scope>
    <source>
        <strain evidence="2">NkOx7-02</strain>
    </source>
</reference>
<dbReference type="AlphaFoldDB" id="A0A388TGF1"/>
<dbReference type="Gene3D" id="3.30.1380.10">
    <property type="match status" value="1"/>
</dbReference>
<dbReference type="InterPro" id="IPR009045">
    <property type="entry name" value="Zn_M74/Hedgehog-like"/>
</dbReference>
<evidence type="ECO:0000313" key="3">
    <source>
        <dbReference type="Proteomes" id="UP000275925"/>
    </source>
</evidence>
<name>A0A388TGF1_9BACT</name>
<comment type="caution">
    <text evidence="2">The sequence shown here is derived from an EMBL/GenBank/DDBJ whole genome shotgun (WGS) entry which is preliminary data.</text>
</comment>